<keyword evidence="1" id="KW-1133">Transmembrane helix</keyword>
<evidence type="ECO:0000256" key="1">
    <source>
        <dbReference type="SAM" id="Phobius"/>
    </source>
</evidence>
<keyword evidence="4" id="KW-1185">Reference proteome</keyword>
<dbReference type="RefSeq" id="WP_191206148.1">
    <property type="nucleotide sequence ID" value="NZ_JACXZA010000007.1"/>
</dbReference>
<evidence type="ECO:0000313" key="4">
    <source>
        <dbReference type="Proteomes" id="UP000609346"/>
    </source>
</evidence>
<dbReference type="Pfam" id="PF13786">
    <property type="entry name" value="DUF4179"/>
    <property type="match status" value="1"/>
</dbReference>
<dbReference type="EMBL" id="JACXZA010000007">
    <property type="protein sequence ID" value="MBD3921841.1"/>
    <property type="molecule type" value="Genomic_DNA"/>
</dbReference>
<keyword evidence="1" id="KW-0812">Transmembrane</keyword>
<accession>A0ABR8N2S1</accession>
<dbReference type="Gene3D" id="2.60.40.1630">
    <property type="entry name" value="bacillus anthracis domain"/>
    <property type="match status" value="1"/>
</dbReference>
<reference evidence="3 4" key="1">
    <citation type="submission" date="2020-09" db="EMBL/GenBank/DDBJ databases">
        <title>Paenibacillus sp. strain PR3 16S rRNA gene Genome sequencing and assembly.</title>
        <authorList>
            <person name="Kim J."/>
        </authorList>
    </citation>
    <scope>NUCLEOTIDE SEQUENCE [LARGE SCALE GENOMIC DNA]</scope>
    <source>
        <strain evidence="3 4">PR3</strain>
    </source>
</reference>
<name>A0ABR8N2S1_9BACL</name>
<evidence type="ECO:0000313" key="3">
    <source>
        <dbReference type="EMBL" id="MBD3921841.1"/>
    </source>
</evidence>
<organism evidence="3 4">
    <name type="scientific">Paenibacillus terricola</name>
    <dbReference type="NCBI Taxonomy" id="2763503"/>
    <lineage>
        <taxon>Bacteria</taxon>
        <taxon>Bacillati</taxon>
        <taxon>Bacillota</taxon>
        <taxon>Bacilli</taxon>
        <taxon>Bacillales</taxon>
        <taxon>Paenibacillaceae</taxon>
        <taxon>Paenibacillus</taxon>
    </lineage>
</organism>
<dbReference type="InterPro" id="IPR025436">
    <property type="entry name" value="DUF4179"/>
</dbReference>
<feature type="transmembrane region" description="Helical" evidence="1">
    <location>
        <begin position="67"/>
        <end position="86"/>
    </location>
</feature>
<dbReference type="Proteomes" id="UP000609346">
    <property type="component" value="Unassembled WGS sequence"/>
</dbReference>
<protein>
    <recommendedName>
        <fullName evidence="2">DUF4179 domain-containing protein</fullName>
    </recommendedName>
</protein>
<proteinExistence type="predicted"/>
<keyword evidence="1" id="KW-0472">Membrane</keyword>
<comment type="caution">
    <text evidence="3">The sequence shown here is derived from an EMBL/GenBank/DDBJ whole genome shotgun (WGS) entry which is preliminary data.</text>
</comment>
<feature type="domain" description="DUF4179" evidence="2">
    <location>
        <begin position="67"/>
        <end position="155"/>
    </location>
</feature>
<evidence type="ECO:0000259" key="2">
    <source>
        <dbReference type="Pfam" id="PF13786"/>
    </source>
</evidence>
<sequence>MSFENLIRKELRGTTEERDLPIPDVVRRRIDETLVELVGDASTADDIVQDGPEQPLRRRASHSTHRLKRLALAIVFLLLSTSVWIASNPQTVESMKPYLSSIFGWIGDKGVKDNLPLQTTGELPILAEVKNNGYILRIHEAFYDGLQVSFTYTFRKEQGDIPSGTYVMPDFQLAPSAKKLLGSTNKFDHGGLYDGYEAGVVKYFVQKKLPDSFTLEVNVPKFGIDTMDNPGNYTIRKGDWSFALPIKGEDHSHTVQWDKPLRAEQEKNSFEVVKLRMSDTAAEWHLRLQIPLRMRESMSDEKQYLSYKIIDEDGNMLEPSGESTKGHNTDNTYPTTADAAYIEDVLTHTPPIRSGTIITVIPMTRTITTVDGKPEWKETPLEGLTIKVPVE</sequence>
<gene>
    <name evidence="3" type="ORF">H8B09_23980</name>
</gene>